<name>A0A8S5LR40_9CAUD</name>
<dbReference type="EMBL" id="BK015897">
    <property type="protein sequence ID" value="DAD72336.1"/>
    <property type="molecule type" value="Genomic_DNA"/>
</dbReference>
<organism evidence="1">
    <name type="scientific">Podoviridae sp. ctC8s18</name>
    <dbReference type="NCBI Taxonomy" id="2827617"/>
    <lineage>
        <taxon>Viruses</taxon>
        <taxon>Duplodnaviria</taxon>
        <taxon>Heunggongvirae</taxon>
        <taxon>Uroviricota</taxon>
        <taxon>Caudoviricetes</taxon>
    </lineage>
</organism>
<evidence type="ECO:0000313" key="1">
    <source>
        <dbReference type="EMBL" id="DAD72336.1"/>
    </source>
</evidence>
<proteinExistence type="predicted"/>
<sequence length="69" mass="7824">MKKDFEVFKLTGKDTVEQVIKDLREQSDILYGMDDEEAYEHVSEAMKEGSIDTNYSAFLDGGTIITITL</sequence>
<protein>
    <submittedName>
        <fullName evidence="1">Uncharacterized protein</fullName>
    </submittedName>
</protein>
<reference evidence="1" key="1">
    <citation type="journal article" date="2021" name="Proc. Natl. Acad. Sci. U.S.A.">
        <title>A Catalog of Tens of Thousands of Viruses from Human Metagenomes Reveals Hidden Associations with Chronic Diseases.</title>
        <authorList>
            <person name="Tisza M.J."/>
            <person name="Buck C.B."/>
        </authorList>
    </citation>
    <scope>NUCLEOTIDE SEQUENCE</scope>
    <source>
        <strain evidence="1">CtC8s18</strain>
    </source>
</reference>
<accession>A0A8S5LR40</accession>